<keyword evidence="3" id="KW-1185">Reference proteome</keyword>
<sequence length="971" mass="104779">MVGANKILTVSYGPFSCTLEGFDEPFNTMKAIAEYFRDLAADDRYFGAEPPQPDAEMLHRIAEREIQRRVEAKIQENGVVLKAQDTLLGAQSEVADMPATPVEEARAAEAPAPEPVLESEPQPAVAQVAPTPEPETAAPEPAATASEPAADSVAAKLQRIREAVARARAAQSESFAEEDEPAPAMEAEALLGQFEAEAPSESEDFGYELDISGPLGMDEIAEGEMEDLSAPVDASEDDTASEEHAAEAETIEVEVAEETTLEDAQAEDVSAETEAEETSEDEIAAQPEQVEAAEETAEASELEKRQALRRARRAAKRQKRIAALKAMAEELSEEEVAEDETASEIDAQDEPEIEEAPAIEEVAEAPSEPVEEPVAEEPVAEDVTSQEAPAQDAPEEVAIAAEDVIEAEEIEPVATEEEETAEAPAEDPVAETPPLRARVIKVRRREAVAVTEATVTETAEAVVAGQDEEDDLAARLAAELGAENEEQSEAPAPVMAAPGSLSPEDEEDLMRELAALEDDDTSEAPAIAEESAEIVEEMPEVDLSGMIFDPIEETASEEPVEVEIEMPEEAIEEETLTAEAEETQEPVAEFEEMLEAEDIAEPDEALIEEDEAEAQEPVVEEDEQAEAEQELEMLSEMPDEASDETPARPDVLILGEALPPEPQEDEIALDHEDEAAELSEEIEAAEEEIAHEESAEEEAVEETPAIAARETAPPPLPPVSEDDREAEMSRLLAEADKQAKGVETRRRFSAIAHLKAAVAATVADRLAKGQDTASGGAPESDASEPYRADLTQAVRPRRPVTSGDAQSRRPEPMRPAPLVLVSEQRIDAEPEAEASVEEDAPARTTHVIRPRRISAAQIAAAEEAEVAPMDPNQATSFAEFAESLGTQGLSDLLEAAAAYTAAVEGRPHFSPPQIMRKLASFEETAEVPREERMRVFGRLLRQGKITKVKRGQYAITEASRYWDEAKIASGQ</sequence>
<feature type="compositionally biased region" description="Acidic residues" evidence="1">
    <location>
        <begin position="330"/>
        <end position="380"/>
    </location>
</feature>
<dbReference type="AlphaFoldDB" id="A0A074JF87"/>
<protein>
    <submittedName>
        <fullName evidence="2">Uncharacterized protein</fullName>
    </submittedName>
</protein>
<feature type="region of interest" description="Disordered" evidence="1">
    <location>
        <begin position="478"/>
        <end position="507"/>
    </location>
</feature>
<proteinExistence type="predicted"/>
<dbReference type="EMBL" id="AUND01000004">
    <property type="protein sequence ID" value="KEO55174.1"/>
    <property type="molecule type" value="Genomic_DNA"/>
</dbReference>
<feature type="compositionally biased region" description="Acidic residues" evidence="1">
    <location>
        <begin position="249"/>
        <end position="283"/>
    </location>
</feature>
<evidence type="ECO:0000313" key="2">
    <source>
        <dbReference type="EMBL" id="KEO55174.1"/>
    </source>
</evidence>
<feature type="compositionally biased region" description="Low complexity" evidence="1">
    <location>
        <begin position="102"/>
        <end position="150"/>
    </location>
</feature>
<dbReference type="eggNOG" id="ENOG502Z8NH">
    <property type="taxonomic scope" value="Bacteria"/>
</dbReference>
<feature type="region of interest" description="Disordered" evidence="1">
    <location>
        <begin position="171"/>
        <end position="214"/>
    </location>
</feature>
<feature type="compositionally biased region" description="Acidic residues" evidence="1">
    <location>
        <begin position="403"/>
        <end position="429"/>
    </location>
</feature>
<reference evidence="2 3" key="1">
    <citation type="submission" date="2013-07" db="EMBL/GenBank/DDBJ databases">
        <title>Thioclava pacifica DSM 10166 Genome Sequencing.</title>
        <authorList>
            <person name="Lai Q."/>
            <person name="Shao Z."/>
        </authorList>
    </citation>
    <scope>NUCLEOTIDE SEQUENCE [LARGE SCALE GENOMIC DNA]</scope>
    <source>
        <strain evidence="2 3">DSM 10166</strain>
    </source>
</reference>
<feature type="region of interest" description="Disordered" evidence="1">
    <location>
        <begin position="606"/>
        <end position="667"/>
    </location>
</feature>
<feature type="region of interest" description="Disordered" evidence="1">
    <location>
        <begin position="102"/>
        <end position="154"/>
    </location>
</feature>
<gene>
    <name evidence="2" type="ORF">TP2_16480</name>
</gene>
<dbReference type="OrthoDB" id="7798282at2"/>
<feature type="region of interest" description="Disordered" evidence="1">
    <location>
        <begin position="328"/>
        <end position="432"/>
    </location>
</feature>
<evidence type="ECO:0000313" key="3">
    <source>
        <dbReference type="Proteomes" id="UP000027432"/>
    </source>
</evidence>
<dbReference type="RefSeq" id="WP_051692182.1">
    <property type="nucleotide sequence ID" value="NZ_AUND01000004.1"/>
</dbReference>
<name>A0A074JF87_9RHOB</name>
<comment type="caution">
    <text evidence="2">The sequence shown here is derived from an EMBL/GenBank/DDBJ whole genome shotgun (WGS) entry which is preliminary data.</text>
</comment>
<feature type="compositionally biased region" description="Acidic residues" evidence="1">
    <location>
        <begin position="291"/>
        <end position="300"/>
    </location>
</feature>
<feature type="compositionally biased region" description="Acidic residues" evidence="1">
    <location>
        <begin position="606"/>
        <end position="643"/>
    </location>
</feature>
<feature type="compositionally biased region" description="Acidic residues" evidence="1">
    <location>
        <begin position="198"/>
        <end position="207"/>
    </location>
</feature>
<evidence type="ECO:0000256" key="1">
    <source>
        <dbReference type="SAM" id="MobiDB-lite"/>
    </source>
</evidence>
<feature type="region of interest" description="Disordered" evidence="1">
    <location>
        <begin position="686"/>
        <end position="745"/>
    </location>
</feature>
<accession>A0A074JF87</accession>
<dbReference type="Proteomes" id="UP000027432">
    <property type="component" value="Unassembled WGS sequence"/>
</dbReference>
<feature type="compositionally biased region" description="Basic and acidic residues" evidence="1">
    <location>
        <begin position="733"/>
        <end position="745"/>
    </location>
</feature>
<feature type="compositionally biased region" description="Acidic residues" evidence="1">
    <location>
        <begin position="686"/>
        <end position="701"/>
    </location>
</feature>
<dbReference type="STRING" id="1353537.TP2_16480"/>
<feature type="region of interest" description="Disordered" evidence="1">
    <location>
        <begin position="766"/>
        <end position="818"/>
    </location>
</feature>
<feature type="region of interest" description="Disordered" evidence="1">
    <location>
        <begin position="227"/>
        <end position="308"/>
    </location>
</feature>
<organism evidence="2 3">
    <name type="scientific">Thioclava pacifica DSM 10166</name>
    <dbReference type="NCBI Taxonomy" id="1353537"/>
    <lineage>
        <taxon>Bacteria</taxon>
        <taxon>Pseudomonadati</taxon>
        <taxon>Pseudomonadota</taxon>
        <taxon>Alphaproteobacteria</taxon>
        <taxon>Rhodobacterales</taxon>
        <taxon>Paracoccaceae</taxon>
        <taxon>Thioclava</taxon>
    </lineage>
</organism>